<accession>A0A1Q2HPI6</accession>
<dbReference type="OrthoDB" id="280771at2"/>
<protein>
    <submittedName>
        <fullName evidence="3">Type II secretory pathway, component PulK</fullName>
    </submittedName>
</protein>
<dbReference type="KEGG" id="pbu:L21SP3_01183"/>
<sequence>MKRQSTGNRKAAALIITMMAMAVLVSMSYVTVSKLLSRERRHNYIVNYMKANYACDSATRYAENRFNNSVDLKLKSRRYLPDFSDLFMQDTEQYEYMLSQFAETLAQRKSERYEHYVQTGEFDIETSQGQAELLIDELINEGQGSSGDFANSSDNSQLSTSAAKARTLVSAVDPAKLTVPGPYGPKWPNIIEPKKIELSEAEIEITIEDENAKYPVVWALSNKKGNARETEASTQIFTEWMGMDEQTRKRFLESLEEAGEVKPFQIDMDPGYVTKKEKFKTRSVVRDKDGKRKSVFKTRYRTRRVPRGQNSLYMDFMFVLKGHLDLQSLRQNYFSDDYRNENIAKYLGLWGAKRVNVNTAPRQVLEALFVYGGNEVDLADAVIAERYQEPFRSFDDLRDRLYSYSDSLDKVEDRVLCRSICWSVHIKAVSGNASASSTTAFMRDKKKYVKIATVYE</sequence>
<keyword evidence="4" id="KW-1185">Reference proteome</keyword>
<feature type="transmembrane region" description="Helical" evidence="1">
    <location>
        <begin position="12"/>
        <end position="32"/>
    </location>
</feature>
<dbReference type="EMBL" id="CP019633">
    <property type="protein sequence ID" value="AQQ09379.1"/>
    <property type="molecule type" value="Genomic_DNA"/>
</dbReference>
<gene>
    <name evidence="3" type="ORF">L21SP3_01183</name>
</gene>
<proteinExistence type="predicted"/>
<keyword evidence="1" id="KW-0812">Transmembrane</keyword>
<evidence type="ECO:0000313" key="4">
    <source>
        <dbReference type="Proteomes" id="UP000188273"/>
    </source>
</evidence>
<evidence type="ECO:0000256" key="1">
    <source>
        <dbReference type="SAM" id="Phobius"/>
    </source>
</evidence>
<keyword evidence="1" id="KW-0472">Membrane</keyword>
<name>A0A1Q2HPI6_9BACT</name>
<feature type="domain" description="T2SS protein K second SAM-like" evidence="2">
    <location>
        <begin position="355"/>
        <end position="399"/>
    </location>
</feature>
<dbReference type="STRING" id="1940790.L21SP3_01183"/>
<dbReference type="Proteomes" id="UP000188273">
    <property type="component" value="Chromosome"/>
</dbReference>
<evidence type="ECO:0000313" key="3">
    <source>
        <dbReference type="EMBL" id="AQQ09379.1"/>
    </source>
</evidence>
<keyword evidence="1" id="KW-1133">Transmembrane helix</keyword>
<dbReference type="Pfam" id="PF03934">
    <property type="entry name" value="T2SSK"/>
    <property type="match status" value="1"/>
</dbReference>
<evidence type="ECO:0000259" key="2">
    <source>
        <dbReference type="Pfam" id="PF03934"/>
    </source>
</evidence>
<dbReference type="InterPro" id="IPR049179">
    <property type="entry name" value="T2SSK_SAM-like_2nd"/>
</dbReference>
<dbReference type="AlphaFoldDB" id="A0A1Q2HPI6"/>
<dbReference type="RefSeq" id="WP_077539977.1">
    <property type="nucleotide sequence ID" value="NZ_CP019633.1"/>
</dbReference>
<reference evidence="4" key="1">
    <citation type="submission" date="2017-02" db="EMBL/GenBank/DDBJ databases">
        <title>Comparative genomics and description of representatives of a novel lineage of planctomycetes thriving in anoxic sediments.</title>
        <authorList>
            <person name="Spring S."/>
            <person name="Bunk B."/>
            <person name="Sproer C."/>
            <person name="Klenk H.-P."/>
        </authorList>
    </citation>
    <scope>NUCLEOTIDE SEQUENCE [LARGE SCALE GENOMIC DNA]</scope>
    <source>
        <strain evidence="4">L21-RPul-D3</strain>
    </source>
</reference>
<organism evidence="3 4">
    <name type="scientific">Sedimentisphaera cyanobacteriorum</name>
    <dbReference type="NCBI Taxonomy" id="1940790"/>
    <lineage>
        <taxon>Bacteria</taxon>
        <taxon>Pseudomonadati</taxon>
        <taxon>Planctomycetota</taxon>
        <taxon>Phycisphaerae</taxon>
        <taxon>Sedimentisphaerales</taxon>
        <taxon>Sedimentisphaeraceae</taxon>
        <taxon>Sedimentisphaera</taxon>
    </lineage>
</organism>